<dbReference type="GO" id="GO:0005524">
    <property type="term" value="F:ATP binding"/>
    <property type="evidence" value="ECO:0007669"/>
    <property type="project" value="UniProtKB-KW"/>
</dbReference>
<dbReference type="PRINTS" id="PR01243">
    <property type="entry name" value="NUCDPKINASE"/>
</dbReference>
<keyword evidence="4" id="KW-0418">Kinase</keyword>
<name>A0A7S3Y8J7_9EUKA</name>
<evidence type="ECO:0000313" key="9">
    <source>
        <dbReference type="EMBL" id="CAE0644300.1"/>
    </source>
</evidence>
<evidence type="ECO:0000256" key="5">
    <source>
        <dbReference type="ARBA" id="ARBA00022840"/>
    </source>
</evidence>
<dbReference type="PANTHER" id="PTHR46161:SF3">
    <property type="entry name" value="NUCLEOSIDE DIPHOSPHATE KINASE DDB_G0292928-RELATED"/>
    <property type="match status" value="1"/>
</dbReference>
<dbReference type="Gene3D" id="3.40.50.300">
    <property type="entry name" value="P-loop containing nucleotide triphosphate hydrolases"/>
    <property type="match status" value="1"/>
</dbReference>
<dbReference type="Gene3D" id="3.30.70.141">
    <property type="entry name" value="Nucleoside diphosphate kinase-like domain"/>
    <property type="match status" value="1"/>
</dbReference>
<reference evidence="9" key="1">
    <citation type="submission" date="2021-01" db="EMBL/GenBank/DDBJ databases">
        <authorList>
            <person name="Corre E."/>
            <person name="Pelletier E."/>
            <person name="Niang G."/>
            <person name="Scheremetjew M."/>
            <person name="Finn R."/>
            <person name="Kale V."/>
            <person name="Holt S."/>
            <person name="Cochrane G."/>
            <person name="Meng A."/>
            <person name="Brown T."/>
            <person name="Cohen L."/>
        </authorList>
    </citation>
    <scope>NUCLEOTIDE SEQUENCE</scope>
    <source>
        <strain evidence="9">CCCM811</strain>
    </source>
</reference>
<dbReference type="PANTHER" id="PTHR46161">
    <property type="entry name" value="NUCLEOSIDE DIPHOSPHATE KINASE"/>
    <property type="match status" value="1"/>
</dbReference>
<dbReference type="PROSITE" id="PS51374">
    <property type="entry name" value="NDPK_LIKE"/>
    <property type="match status" value="1"/>
</dbReference>
<evidence type="ECO:0000256" key="6">
    <source>
        <dbReference type="PROSITE-ProRule" id="PRU00706"/>
    </source>
</evidence>
<evidence type="ECO:0000256" key="2">
    <source>
        <dbReference type="ARBA" id="ARBA00022679"/>
    </source>
</evidence>
<dbReference type="GO" id="GO:0006183">
    <property type="term" value="P:GTP biosynthetic process"/>
    <property type="evidence" value="ECO:0007669"/>
    <property type="project" value="InterPro"/>
</dbReference>
<dbReference type="GO" id="GO:0006228">
    <property type="term" value="P:UTP biosynthetic process"/>
    <property type="evidence" value="ECO:0007669"/>
    <property type="project" value="InterPro"/>
</dbReference>
<dbReference type="Pfam" id="PF05186">
    <property type="entry name" value="Dpy-30"/>
    <property type="match status" value="1"/>
</dbReference>
<dbReference type="GO" id="GO:0006241">
    <property type="term" value="P:CTP biosynthetic process"/>
    <property type="evidence" value="ECO:0007669"/>
    <property type="project" value="InterPro"/>
</dbReference>
<evidence type="ECO:0000256" key="4">
    <source>
        <dbReference type="ARBA" id="ARBA00022777"/>
    </source>
</evidence>
<accession>A0A7S3Y8J7</accession>
<dbReference type="AlphaFoldDB" id="A0A7S3Y8J7"/>
<sequence length="651" mass="71500">MSCLVAITSSVGVSKGRSVDNADILKEAGFEILDTRETSLTKDVAEIFCDGKDHKIADYTSGPVAALLIRQVNGFKKFEKLAADFDHVYATPDEVCFLKVSRKLFPKPSSFERIVVIMKPGYNPDDYKLATELLISEDFVKILDQSVKISKEQEARIGCSNLTGGASQVMVFERMDAVDLAKIHCDMLENVFVSPSNESAAVIIDVLLSDGLPSERTLALIKPNAFADREKILSVIQAYKFEVIIQDVLRLSKSRAAEFYAEHKVSHPLVIFVIRPLESGPLQGKPFFGGLTEFMSSGPIMALVLQKPSAIKSWRTLIGPTNSIKARELKPQSLRARWGIDGTKNAFHGSDSFASSCRETDFFFPSLNAPRLNDPEEYAKASLNSLDVSLNDVLQKGLTKLCRAKPVGLDAIEWLGRWLIENNPARPSVEQPAPAEITATEIVVEEDGEEDDVRTLAARVKCSKVRIIAVLGPEGSRVEETTKQLARKHGVERISIPEMLQGAAKTAAKQVSEPLAEALAAGRSAPTDLMQYLLNNAIGAYLDTNPRKESPILLSSFPQNLDQALTFSACIGEPAVFLSFEGEAEEFESAAREEAKKAGTPEGTVERRLRRFKEEGMPVIAHYKKFSKVCTIRDRGDIEGVLEAVVAHAEL</sequence>
<dbReference type="EMBL" id="HBIV01000867">
    <property type="protein sequence ID" value="CAE0644300.1"/>
    <property type="molecule type" value="Transcribed_RNA"/>
</dbReference>
<dbReference type="InterPro" id="IPR034907">
    <property type="entry name" value="NDK-like_dom"/>
</dbReference>
<feature type="binding site" evidence="6">
    <location>
        <position position="345"/>
    </location>
    <ligand>
        <name>ATP</name>
        <dbReference type="ChEBI" id="CHEBI:30616"/>
    </ligand>
</feature>
<dbReference type="InterPro" id="IPR001564">
    <property type="entry name" value="Nucleoside_diP_kinase"/>
</dbReference>
<proteinExistence type="inferred from homology"/>
<gene>
    <name evidence="9" type="ORF">LGLO00237_LOCUS614</name>
</gene>
<dbReference type="Pfam" id="PF00334">
    <property type="entry name" value="NDK"/>
    <property type="match status" value="1"/>
</dbReference>
<evidence type="ECO:0000256" key="7">
    <source>
        <dbReference type="RuleBase" id="RU004011"/>
    </source>
</evidence>
<dbReference type="SMART" id="SM00562">
    <property type="entry name" value="NDK"/>
    <property type="match status" value="1"/>
</dbReference>
<keyword evidence="5" id="KW-0067">ATP-binding</keyword>
<feature type="binding site" evidence="6">
    <location>
        <position position="287"/>
    </location>
    <ligand>
        <name>ATP</name>
        <dbReference type="ChEBI" id="CHEBI:30616"/>
    </ligand>
</feature>
<evidence type="ECO:0000256" key="3">
    <source>
        <dbReference type="ARBA" id="ARBA00022741"/>
    </source>
</evidence>
<evidence type="ECO:0000256" key="1">
    <source>
        <dbReference type="ARBA" id="ARBA00008142"/>
    </source>
</evidence>
<keyword evidence="2" id="KW-0808">Transferase</keyword>
<dbReference type="InterPro" id="IPR007858">
    <property type="entry name" value="Dpy-30_motif"/>
</dbReference>
<feature type="binding site" evidence="6">
    <location>
        <position position="315"/>
    </location>
    <ligand>
        <name>ATP</name>
        <dbReference type="ChEBI" id="CHEBI:30616"/>
    </ligand>
</feature>
<feature type="binding site" evidence="6">
    <location>
        <position position="321"/>
    </location>
    <ligand>
        <name>ATP</name>
        <dbReference type="ChEBI" id="CHEBI:30616"/>
    </ligand>
</feature>
<dbReference type="GO" id="GO:0004550">
    <property type="term" value="F:nucleoside diphosphate kinase activity"/>
    <property type="evidence" value="ECO:0007669"/>
    <property type="project" value="InterPro"/>
</dbReference>
<feature type="binding site" evidence="6">
    <location>
        <position position="222"/>
    </location>
    <ligand>
        <name>ATP</name>
        <dbReference type="ChEBI" id="CHEBI:30616"/>
    </ligand>
</feature>
<dbReference type="InterPro" id="IPR036850">
    <property type="entry name" value="NDK-like_dom_sf"/>
</dbReference>
<dbReference type="InterPro" id="IPR027417">
    <property type="entry name" value="P-loop_NTPase"/>
</dbReference>
<comment type="similarity">
    <text evidence="1 6 7">Belongs to the NDK family.</text>
</comment>
<protein>
    <recommendedName>
        <fullName evidence="8">Nucleoside diphosphate kinase-like domain-containing protein</fullName>
    </recommendedName>
</protein>
<keyword evidence="3" id="KW-0547">Nucleotide-binding</keyword>
<dbReference type="SUPFAM" id="SSF52540">
    <property type="entry name" value="P-loop containing nucleoside triphosphate hydrolases"/>
    <property type="match status" value="1"/>
</dbReference>
<organism evidence="9">
    <name type="scientific">Lotharella globosa</name>
    <dbReference type="NCBI Taxonomy" id="91324"/>
    <lineage>
        <taxon>Eukaryota</taxon>
        <taxon>Sar</taxon>
        <taxon>Rhizaria</taxon>
        <taxon>Cercozoa</taxon>
        <taxon>Chlorarachniophyceae</taxon>
        <taxon>Lotharella</taxon>
    </lineage>
</organism>
<evidence type="ECO:0000259" key="8">
    <source>
        <dbReference type="SMART" id="SM00562"/>
    </source>
</evidence>
<dbReference type="Pfam" id="PF00406">
    <property type="entry name" value="ADK"/>
    <property type="match status" value="1"/>
</dbReference>
<feature type="domain" description="Nucleoside diphosphate kinase-like" evidence="8">
    <location>
        <begin position="214"/>
        <end position="371"/>
    </location>
</feature>
<dbReference type="SUPFAM" id="SSF54919">
    <property type="entry name" value="Nucleoside diphosphate kinase, NDK"/>
    <property type="match status" value="2"/>
</dbReference>
<feature type="active site" description="Pros-phosphohistidine intermediate" evidence="6">
    <location>
        <position position="348"/>
    </location>
</feature>
<dbReference type="Gene3D" id="1.20.890.10">
    <property type="entry name" value="cAMP-dependent protein kinase regulatory subunit, dimerization-anchoring domain"/>
    <property type="match status" value="1"/>
</dbReference>
<feature type="binding site" evidence="6">
    <location>
        <position position="335"/>
    </location>
    <ligand>
        <name>ATP</name>
        <dbReference type="ChEBI" id="CHEBI:30616"/>
    </ligand>
</feature>